<organism evidence="2 3">
    <name type="scientific">Macrosiphum euphorbiae</name>
    <name type="common">potato aphid</name>
    <dbReference type="NCBI Taxonomy" id="13131"/>
    <lineage>
        <taxon>Eukaryota</taxon>
        <taxon>Metazoa</taxon>
        <taxon>Ecdysozoa</taxon>
        <taxon>Arthropoda</taxon>
        <taxon>Hexapoda</taxon>
        <taxon>Insecta</taxon>
        <taxon>Pterygota</taxon>
        <taxon>Neoptera</taxon>
        <taxon>Paraneoptera</taxon>
        <taxon>Hemiptera</taxon>
        <taxon>Sternorrhyncha</taxon>
        <taxon>Aphidomorpha</taxon>
        <taxon>Aphidoidea</taxon>
        <taxon>Aphididae</taxon>
        <taxon>Macrosiphini</taxon>
        <taxon>Macrosiphum</taxon>
    </lineage>
</organism>
<feature type="region of interest" description="Disordered" evidence="1">
    <location>
        <begin position="1"/>
        <end position="21"/>
    </location>
</feature>
<feature type="compositionally biased region" description="Basic residues" evidence="1">
    <location>
        <begin position="8"/>
        <end position="21"/>
    </location>
</feature>
<comment type="caution">
    <text evidence="2">The sequence shown here is derived from an EMBL/GenBank/DDBJ whole genome shotgun (WGS) entry which is preliminary data.</text>
</comment>
<gene>
    <name evidence="2" type="ORF">MEUPH1_LOCUS2462</name>
</gene>
<sequence>MDAEENKRKRSEKRLRLGRHSIHPTPPCGGVARSLFSVCVCAEPTLHRWRRVNEIIIMGIYERRGRCAGSGVVLWDSRMLGRRGCWKRARSADAWVATATDADSGGRHRRARFR</sequence>
<accession>A0AAV0VPE2</accession>
<keyword evidence="3" id="KW-1185">Reference proteome</keyword>
<evidence type="ECO:0000313" key="2">
    <source>
        <dbReference type="EMBL" id="CAI6345450.1"/>
    </source>
</evidence>
<name>A0AAV0VPE2_9HEMI</name>
<protein>
    <submittedName>
        <fullName evidence="2">Uncharacterized protein</fullName>
    </submittedName>
</protein>
<evidence type="ECO:0000256" key="1">
    <source>
        <dbReference type="SAM" id="MobiDB-lite"/>
    </source>
</evidence>
<dbReference type="EMBL" id="CARXXK010000001">
    <property type="protein sequence ID" value="CAI6345450.1"/>
    <property type="molecule type" value="Genomic_DNA"/>
</dbReference>
<dbReference type="Proteomes" id="UP001160148">
    <property type="component" value="Unassembled WGS sequence"/>
</dbReference>
<evidence type="ECO:0000313" key="3">
    <source>
        <dbReference type="Proteomes" id="UP001160148"/>
    </source>
</evidence>
<proteinExistence type="predicted"/>
<reference evidence="2 3" key="1">
    <citation type="submission" date="2023-01" db="EMBL/GenBank/DDBJ databases">
        <authorList>
            <person name="Whitehead M."/>
        </authorList>
    </citation>
    <scope>NUCLEOTIDE SEQUENCE [LARGE SCALE GENOMIC DNA]</scope>
</reference>
<dbReference type="AlphaFoldDB" id="A0AAV0VPE2"/>